<keyword evidence="4" id="KW-0732">Signal</keyword>
<dbReference type="eggNOG" id="COG1858">
    <property type="taxonomic scope" value="Bacteria"/>
</dbReference>
<keyword evidence="2 7" id="KW-0349">Heme</keyword>
<keyword evidence="6 7" id="KW-0408">Iron</keyword>
<name>A0A099EY79_9RHOB</name>
<dbReference type="Proteomes" id="UP000029846">
    <property type="component" value="Unassembled WGS sequence"/>
</dbReference>
<feature type="domain" description="Cytochrome c" evidence="8">
    <location>
        <begin position="249"/>
        <end position="400"/>
    </location>
</feature>
<proteinExistence type="predicted"/>
<evidence type="ECO:0000313" key="10">
    <source>
        <dbReference type="EMBL" id="SFA59218.1"/>
    </source>
</evidence>
<dbReference type="Proteomes" id="UP000182312">
    <property type="component" value="Unassembled WGS sequence"/>
</dbReference>
<dbReference type="InterPro" id="IPR009056">
    <property type="entry name" value="Cyt_c-like_dom"/>
</dbReference>
<evidence type="ECO:0000256" key="3">
    <source>
        <dbReference type="ARBA" id="ARBA00022723"/>
    </source>
</evidence>
<evidence type="ECO:0000313" key="9">
    <source>
        <dbReference type="EMBL" id="KGJ03174.1"/>
    </source>
</evidence>
<evidence type="ECO:0000259" key="8">
    <source>
        <dbReference type="PROSITE" id="PS51007"/>
    </source>
</evidence>
<organism evidence="9 11">
    <name type="scientific">Paracoccus halophilus</name>
    <dbReference type="NCBI Taxonomy" id="376733"/>
    <lineage>
        <taxon>Bacteria</taxon>
        <taxon>Pseudomonadati</taxon>
        <taxon>Pseudomonadota</taxon>
        <taxon>Alphaproteobacteria</taxon>
        <taxon>Rhodobacterales</taxon>
        <taxon>Paracoccaceae</taxon>
        <taxon>Paracoccus</taxon>
    </lineage>
</organism>
<evidence type="ECO:0000256" key="1">
    <source>
        <dbReference type="ARBA" id="ARBA00004196"/>
    </source>
</evidence>
<dbReference type="EMBL" id="JRKN01000025">
    <property type="protein sequence ID" value="KGJ03174.1"/>
    <property type="molecule type" value="Genomic_DNA"/>
</dbReference>
<protein>
    <submittedName>
        <fullName evidence="10">Cytochrome c peroxidase</fullName>
    </submittedName>
</protein>
<dbReference type="EMBL" id="FOJO01000023">
    <property type="protein sequence ID" value="SFA59218.1"/>
    <property type="molecule type" value="Genomic_DNA"/>
</dbReference>
<keyword evidence="10" id="KW-0575">Peroxidase</keyword>
<dbReference type="GO" id="GO:0004130">
    <property type="term" value="F:cytochrome-c peroxidase activity"/>
    <property type="evidence" value="ECO:0007669"/>
    <property type="project" value="TreeGrafter"/>
</dbReference>
<dbReference type="InterPro" id="IPR051395">
    <property type="entry name" value="Cytochrome_c_Peroxidase/MauG"/>
</dbReference>
<gene>
    <name evidence="9" type="ORF">IT41_15215</name>
    <name evidence="10" type="ORF">SAMN04487972_12341</name>
</gene>
<dbReference type="GO" id="GO:0009055">
    <property type="term" value="F:electron transfer activity"/>
    <property type="evidence" value="ECO:0007669"/>
    <property type="project" value="InterPro"/>
</dbReference>
<dbReference type="InterPro" id="IPR036909">
    <property type="entry name" value="Cyt_c-like_dom_sf"/>
</dbReference>
<dbReference type="InterPro" id="IPR004852">
    <property type="entry name" value="Di-haem_cyt_c_peroxidsae"/>
</dbReference>
<evidence type="ECO:0000256" key="6">
    <source>
        <dbReference type="ARBA" id="ARBA00023004"/>
    </source>
</evidence>
<dbReference type="SUPFAM" id="SSF46626">
    <property type="entry name" value="Cytochrome c"/>
    <property type="match status" value="2"/>
</dbReference>
<accession>A0A099EY79</accession>
<dbReference type="PANTHER" id="PTHR30600">
    <property type="entry name" value="CYTOCHROME C PEROXIDASE-RELATED"/>
    <property type="match status" value="1"/>
</dbReference>
<dbReference type="PROSITE" id="PS51007">
    <property type="entry name" value="CYTC"/>
    <property type="match status" value="2"/>
</dbReference>
<dbReference type="PANTHER" id="PTHR30600:SF10">
    <property type="entry name" value="BLL6722 PROTEIN"/>
    <property type="match status" value="1"/>
</dbReference>
<reference evidence="10 12" key="3">
    <citation type="submission" date="2016-10" db="EMBL/GenBank/DDBJ databases">
        <authorList>
            <person name="de Groot N.N."/>
        </authorList>
    </citation>
    <scope>NUCLEOTIDE SEQUENCE [LARGE SCALE GENOMIC DNA]</scope>
    <source>
        <strain evidence="10 12">CGMCC 1.6117</strain>
    </source>
</reference>
<keyword evidence="11" id="KW-1185">Reference proteome</keyword>
<reference evidence="9 11" key="1">
    <citation type="submission" date="2014-09" db="EMBL/GenBank/DDBJ databases">
        <authorList>
            <person name="McGinnis J.M."/>
            <person name="Wolfgang W.J."/>
        </authorList>
    </citation>
    <scope>NUCLEOTIDE SEQUENCE [LARGE SCALE GENOMIC DNA]</scope>
    <source>
        <strain evidence="9 11">JCM 14014</strain>
    </source>
</reference>
<dbReference type="OrthoDB" id="9805202at2"/>
<dbReference type="Pfam" id="PF03150">
    <property type="entry name" value="CCP_MauG"/>
    <property type="match status" value="1"/>
</dbReference>
<comment type="subcellular location">
    <subcellularLocation>
        <location evidence="1">Cell envelope</location>
    </subcellularLocation>
</comment>
<reference evidence="9 11" key="2">
    <citation type="submission" date="2014-10" db="EMBL/GenBank/DDBJ databases">
        <title>Paracoccus sanguinis sp. nov., isolated from clinical specimens of New York State patients.</title>
        <authorList>
            <person name="Mingle L.A."/>
            <person name="Cole J.A."/>
            <person name="Lapierre P."/>
            <person name="Musser K.A."/>
        </authorList>
    </citation>
    <scope>NUCLEOTIDE SEQUENCE [LARGE SCALE GENOMIC DNA]</scope>
    <source>
        <strain evidence="9 11">JCM 14014</strain>
    </source>
</reference>
<keyword evidence="3 7" id="KW-0479">Metal-binding</keyword>
<evidence type="ECO:0000313" key="12">
    <source>
        <dbReference type="Proteomes" id="UP000182312"/>
    </source>
</evidence>
<dbReference type="STRING" id="376733.SAMN04487972_12341"/>
<evidence type="ECO:0000313" key="11">
    <source>
        <dbReference type="Proteomes" id="UP000029846"/>
    </source>
</evidence>
<dbReference type="GO" id="GO:0030313">
    <property type="term" value="C:cell envelope"/>
    <property type="evidence" value="ECO:0007669"/>
    <property type="project" value="UniProtKB-SubCell"/>
</dbReference>
<dbReference type="GO" id="GO:0020037">
    <property type="term" value="F:heme binding"/>
    <property type="evidence" value="ECO:0007669"/>
    <property type="project" value="InterPro"/>
</dbReference>
<dbReference type="AlphaFoldDB" id="A0A099EY79"/>
<dbReference type="RefSeq" id="WP_036742778.1">
    <property type="nucleotide sequence ID" value="NZ_FOJO01000023.1"/>
</dbReference>
<feature type="domain" description="Cytochrome c" evidence="8">
    <location>
        <begin position="62"/>
        <end position="173"/>
    </location>
</feature>
<dbReference type="GO" id="GO:0046872">
    <property type="term" value="F:metal ion binding"/>
    <property type="evidence" value="ECO:0007669"/>
    <property type="project" value="UniProtKB-KW"/>
</dbReference>
<keyword evidence="5" id="KW-0560">Oxidoreductase</keyword>
<sequence>MGAAPRLRWLVFLALLALSALIGWLWLAGWSGQERATIASLSLSRLPAPPPDPSNRFAGDPRAAELGEAIFFDPRFSAFGDISCASCHLPEGQFQDGARPGEGVGRTVRRTMPLAGVAHFPWLFWDGRADSLWAQALGPLENPDEMAGSRLAFARLIASDYAESYRALFGPLPDLSGLPPDASPIGAPATVAAWQAIPEARRDAINRVAANIGKALAAWQHGLTPPRSRFDDYADAIAAGGRGRGILTRAEIAGLRLFIGKGNCTQCHNGPLLSNGSFHNTGVPEAAGLPRDLGRYDGLAVVKADPFNCLGPYSDAAPQECTELRFMAEGEALLGAFKPPSLRGVATRPPYMHGGQFATLAEALNHYNRAPWAVIGVSELSPLNLSARDRANLAAFLGTL</sequence>
<evidence type="ECO:0000256" key="5">
    <source>
        <dbReference type="ARBA" id="ARBA00023002"/>
    </source>
</evidence>
<evidence type="ECO:0000256" key="7">
    <source>
        <dbReference type="PROSITE-ProRule" id="PRU00433"/>
    </source>
</evidence>
<dbReference type="Gene3D" id="1.10.760.10">
    <property type="entry name" value="Cytochrome c-like domain"/>
    <property type="match status" value="2"/>
</dbReference>
<evidence type="ECO:0000256" key="4">
    <source>
        <dbReference type="ARBA" id="ARBA00022729"/>
    </source>
</evidence>
<evidence type="ECO:0000256" key="2">
    <source>
        <dbReference type="ARBA" id="ARBA00022617"/>
    </source>
</evidence>